<dbReference type="PIRSF" id="PIRSF017901">
    <property type="entry name" value="GCL"/>
    <property type="match status" value="1"/>
</dbReference>
<dbReference type="Pfam" id="PF04107">
    <property type="entry name" value="GCS2"/>
    <property type="match status" value="1"/>
</dbReference>
<dbReference type="PANTHER" id="PTHR34378:SF1">
    <property type="entry name" value="GLUTAMATE--CYSTEINE LIGASE, CHLOROPLASTIC"/>
    <property type="match status" value="1"/>
</dbReference>
<dbReference type="PANTHER" id="PTHR34378">
    <property type="entry name" value="GLUTAMATE--CYSTEINE LIGASE, CHLOROPLASTIC"/>
    <property type="match status" value="1"/>
</dbReference>
<dbReference type="Proteomes" id="UP001060414">
    <property type="component" value="Chromosome"/>
</dbReference>
<dbReference type="InterPro" id="IPR035434">
    <property type="entry name" value="GCL_bact_plant"/>
</dbReference>
<evidence type="ECO:0000256" key="1">
    <source>
        <dbReference type="ARBA" id="ARBA00022598"/>
    </source>
</evidence>
<sequence>MTTLAKEGLDAPVTDKQDLIAYLAAGARPRERWGVGVESEKLVVDAETGEAADFSRIERLLGRLETRLGWRGLREDGRLIALFGAASSVTLEPGGQLELSGELCPDLHCCAGDFTRHHQAVVAEAADLGLVFLGLGTQPFSSLDQIGWVPKERYRIMGPYMERTGALGQAMMKQSAGLQVNLDFSDEADWLLKVRTGLLLAPVLYALFANSPLLHGGPSGFLSTRGEIWARTDADRTGLLPEMFAQDAGYAAYVEYALDVPMYFIRRNNSYLSLTGRRLPFRTYLRQGWGGHRATLGDWDLHLSTIFTEVRLRPQIELRSADSLPPRHTLGVAALLKGLLYDPEALEQSWRLLNTELKPHLPQVFPDSWRLGLKAPLGRRSLGALCGDLLGLARAGLARRGAQNTCGCNETIYLDPIEELAVEQQTLAERLLARWQGARREKVRVLRAHCGFGSNLSE</sequence>
<protein>
    <recommendedName>
        <fullName evidence="4">Glutamate--cysteine ligase</fullName>
        <ecNumber evidence="4">6.3.2.2</ecNumber>
    </recommendedName>
</protein>
<evidence type="ECO:0000256" key="3">
    <source>
        <dbReference type="ARBA" id="ARBA00022840"/>
    </source>
</evidence>
<evidence type="ECO:0000313" key="5">
    <source>
        <dbReference type="EMBL" id="UWZ78067.1"/>
    </source>
</evidence>
<dbReference type="GO" id="GO:0016874">
    <property type="term" value="F:ligase activity"/>
    <property type="evidence" value="ECO:0007669"/>
    <property type="project" value="UniProtKB-KW"/>
</dbReference>
<comment type="catalytic activity">
    <reaction evidence="4">
        <text>L-cysteine + L-glutamate + ATP = gamma-L-glutamyl-L-cysteine + ADP + phosphate + H(+)</text>
        <dbReference type="Rhea" id="RHEA:13285"/>
        <dbReference type="ChEBI" id="CHEBI:15378"/>
        <dbReference type="ChEBI" id="CHEBI:29985"/>
        <dbReference type="ChEBI" id="CHEBI:30616"/>
        <dbReference type="ChEBI" id="CHEBI:35235"/>
        <dbReference type="ChEBI" id="CHEBI:43474"/>
        <dbReference type="ChEBI" id="CHEBI:58173"/>
        <dbReference type="ChEBI" id="CHEBI:456216"/>
        <dbReference type="EC" id="6.3.2.2"/>
    </reaction>
</comment>
<evidence type="ECO:0000256" key="2">
    <source>
        <dbReference type="ARBA" id="ARBA00022741"/>
    </source>
</evidence>
<dbReference type="EC" id="6.3.2.2" evidence="4"/>
<comment type="similarity">
    <text evidence="4">Belongs to the glutamate--cysteine ligase type 2 family. EgtA subfamily.</text>
</comment>
<dbReference type="InterPro" id="IPR014746">
    <property type="entry name" value="Gln_synth/guanido_kin_cat_dom"/>
</dbReference>
<name>A0ABY5ZJA7_9BACT</name>
<keyword evidence="6" id="KW-1185">Reference proteome</keyword>
<dbReference type="EMBL" id="CP092109">
    <property type="protein sequence ID" value="UWZ78067.1"/>
    <property type="molecule type" value="Genomic_DNA"/>
</dbReference>
<dbReference type="RefSeq" id="WP_260746416.1">
    <property type="nucleotide sequence ID" value="NZ_CP092109.1"/>
</dbReference>
<keyword evidence="1 4" id="KW-0436">Ligase</keyword>
<dbReference type="Gene3D" id="3.30.590.20">
    <property type="match status" value="1"/>
</dbReference>
<comment type="function">
    <text evidence="4">Catalyzes the synthesis of gamma-glutamylcysteine (gamma-GC).</text>
</comment>
<proteinExistence type="inferred from homology"/>
<dbReference type="InterPro" id="IPR006336">
    <property type="entry name" value="GCS2"/>
</dbReference>
<dbReference type="SUPFAM" id="SSF55931">
    <property type="entry name" value="Glutamine synthetase/guanido kinase"/>
    <property type="match status" value="1"/>
</dbReference>
<keyword evidence="2 4" id="KW-0547">Nucleotide-binding</keyword>
<accession>A0ABY5ZJA7</accession>
<reference evidence="5" key="1">
    <citation type="journal article" date="2022" name="Environ. Microbiol.">
        <title>Geoalkalibacter halelectricus SAP #1 sp. nov. possessing extracellular electron transfer and mineral#reducing capabilities from a haloalkaline environment.</title>
        <authorList>
            <person name="Yadav S."/>
            <person name="Singh R."/>
            <person name="Sundharam S.S."/>
            <person name="Chaudhary S."/>
            <person name="Krishnamurthi S."/>
            <person name="Patil S.A."/>
        </authorList>
    </citation>
    <scope>NUCLEOTIDE SEQUENCE</scope>
    <source>
        <strain evidence="5">SAP-1</strain>
    </source>
</reference>
<keyword evidence="3 4" id="KW-0067">ATP-binding</keyword>
<evidence type="ECO:0000313" key="6">
    <source>
        <dbReference type="Proteomes" id="UP001060414"/>
    </source>
</evidence>
<gene>
    <name evidence="5" type="ORF">L9S41_10185</name>
</gene>
<organism evidence="5 6">
    <name type="scientific">Geoalkalibacter halelectricus</name>
    <dbReference type="NCBI Taxonomy" id="2847045"/>
    <lineage>
        <taxon>Bacteria</taxon>
        <taxon>Pseudomonadati</taxon>
        <taxon>Thermodesulfobacteriota</taxon>
        <taxon>Desulfuromonadia</taxon>
        <taxon>Desulfuromonadales</taxon>
        <taxon>Geoalkalibacteraceae</taxon>
        <taxon>Geoalkalibacter</taxon>
    </lineage>
</organism>
<evidence type="ECO:0000256" key="4">
    <source>
        <dbReference type="PIRNR" id="PIRNR017901"/>
    </source>
</evidence>